<evidence type="ECO:0000313" key="1">
    <source>
        <dbReference type="EMBL" id="MBK0383655.1"/>
    </source>
</evidence>
<reference evidence="1 2" key="1">
    <citation type="submission" date="2020-12" db="EMBL/GenBank/DDBJ databases">
        <title>Bacterial novel species Pedobacter sp. SD-b isolated from soil.</title>
        <authorList>
            <person name="Jung H.-Y."/>
        </authorList>
    </citation>
    <scope>NUCLEOTIDE SEQUENCE [LARGE SCALE GENOMIC DNA]</scope>
    <source>
        <strain evidence="1 2">SD-b</strain>
    </source>
</reference>
<gene>
    <name evidence="1" type="ORF">I5M32_11865</name>
</gene>
<evidence type="ECO:0000313" key="2">
    <source>
        <dbReference type="Proteomes" id="UP000660024"/>
    </source>
</evidence>
<sequence length="182" mass="20724">MKTQKLKFQKSIFFLLILSFLLTTGMKCKKENNLDPDGLPKATQTGANVFACKVNGENWIAENDSYHLSAVFKHDTLNLKGALKSKFEDFYIKIFNTEIKEGVKYHLDDSQNSYAYYLTNQNCFSDVSGYGVGSAKSLDGQVIFTKVDNIKKILSGTFWFNIPTDKCGELKITNGRFDIRYY</sequence>
<accession>A0ABS1BL83</accession>
<dbReference type="Proteomes" id="UP000660024">
    <property type="component" value="Unassembled WGS sequence"/>
</dbReference>
<proteinExistence type="predicted"/>
<organism evidence="1 2">
    <name type="scientific">Pedobacter segetis</name>
    <dbReference type="NCBI Taxonomy" id="2793069"/>
    <lineage>
        <taxon>Bacteria</taxon>
        <taxon>Pseudomonadati</taxon>
        <taxon>Bacteroidota</taxon>
        <taxon>Sphingobacteriia</taxon>
        <taxon>Sphingobacteriales</taxon>
        <taxon>Sphingobacteriaceae</taxon>
        <taxon>Pedobacter</taxon>
    </lineage>
</organism>
<dbReference type="RefSeq" id="WP_200586608.1">
    <property type="nucleotide sequence ID" value="NZ_JAEHFY010000016.1"/>
</dbReference>
<dbReference type="InterPro" id="IPR046219">
    <property type="entry name" value="DUF6252"/>
</dbReference>
<dbReference type="EMBL" id="JAEHFY010000016">
    <property type="protein sequence ID" value="MBK0383655.1"/>
    <property type="molecule type" value="Genomic_DNA"/>
</dbReference>
<protein>
    <recommendedName>
        <fullName evidence="3">Lipoprotein</fullName>
    </recommendedName>
</protein>
<name>A0ABS1BL83_9SPHI</name>
<comment type="caution">
    <text evidence="1">The sequence shown here is derived from an EMBL/GenBank/DDBJ whole genome shotgun (WGS) entry which is preliminary data.</text>
</comment>
<dbReference type="Pfam" id="PF19765">
    <property type="entry name" value="DUF6252"/>
    <property type="match status" value="1"/>
</dbReference>
<evidence type="ECO:0008006" key="3">
    <source>
        <dbReference type="Google" id="ProtNLM"/>
    </source>
</evidence>
<keyword evidence="2" id="KW-1185">Reference proteome</keyword>